<dbReference type="Proteomes" id="UP000240989">
    <property type="component" value="Unassembled WGS sequence"/>
</dbReference>
<accession>A0ABX5GZE8</accession>
<gene>
    <name evidence="1" type="ORF">C0W27_21005</name>
</gene>
<dbReference type="EMBL" id="PYOU01000027">
    <property type="protein sequence ID" value="PSX03975.1"/>
    <property type="molecule type" value="Genomic_DNA"/>
</dbReference>
<comment type="caution">
    <text evidence="1">The sequence shown here is derived from an EMBL/GenBank/DDBJ whole genome shotgun (WGS) entry which is preliminary data.</text>
</comment>
<sequence length="89" mass="10608">MKPRKVEFTLIQSEIELSILTVSLFIKFNDIESAQKETISIIEKISDYLFLYNMKDLIIDIVKECILKHRMEISLLDFIKQQVNFRLIK</sequence>
<evidence type="ECO:0000313" key="2">
    <source>
        <dbReference type="Proteomes" id="UP000240989"/>
    </source>
</evidence>
<keyword evidence="2" id="KW-1185">Reference proteome</keyword>
<protein>
    <submittedName>
        <fullName evidence="1">Uncharacterized protein</fullName>
    </submittedName>
</protein>
<organism evidence="1 2">
    <name type="scientific">Photobacterium angustum</name>
    <dbReference type="NCBI Taxonomy" id="661"/>
    <lineage>
        <taxon>Bacteria</taxon>
        <taxon>Pseudomonadati</taxon>
        <taxon>Pseudomonadota</taxon>
        <taxon>Gammaproteobacteria</taxon>
        <taxon>Vibrionales</taxon>
        <taxon>Vibrionaceae</taxon>
        <taxon>Photobacterium</taxon>
    </lineage>
</organism>
<reference evidence="1 2" key="1">
    <citation type="submission" date="2018-01" db="EMBL/GenBank/DDBJ databases">
        <title>Whole genome sequencing of Histamine producing bacteria.</title>
        <authorList>
            <person name="Butler K."/>
        </authorList>
    </citation>
    <scope>NUCLEOTIDE SEQUENCE [LARGE SCALE GENOMIC DNA]</scope>
    <source>
        <strain evidence="1 2">A6-1</strain>
    </source>
</reference>
<evidence type="ECO:0000313" key="1">
    <source>
        <dbReference type="EMBL" id="PSX03975.1"/>
    </source>
</evidence>
<proteinExistence type="predicted"/>
<dbReference type="RefSeq" id="WP_045152790.1">
    <property type="nucleotide sequence ID" value="NZ_JZSW01000007.1"/>
</dbReference>
<name>A0ABX5GZE8_PHOAN</name>